<sequence>MEKNNNNKNPIENIKLNICLSKDVHDVLKTNASKDYIKVATYVKQILMKNLFRGDKDSIIHNQSNGRTM</sequence>
<evidence type="ECO:0000313" key="1">
    <source>
        <dbReference type="EMBL" id="MDF5691605.1"/>
    </source>
</evidence>
<protein>
    <submittedName>
        <fullName evidence="1">Uncharacterized protein</fullName>
    </submittedName>
</protein>
<evidence type="ECO:0000313" key="2">
    <source>
        <dbReference type="Proteomes" id="UP001321344"/>
    </source>
</evidence>
<organism evidence="1 2">
    <name type="scientific">Aquirufa aurantiipilula</name>
    <dbReference type="NCBI Taxonomy" id="2696561"/>
    <lineage>
        <taxon>Bacteria</taxon>
        <taxon>Pseudomonadati</taxon>
        <taxon>Bacteroidota</taxon>
        <taxon>Cytophagia</taxon>
        <taxon>Cytophagales</taxon>
        <taxon>Flectobacillaceae</taxon>
        <taxon>Aquirufa</taxon>
    </lineage>
</organism>
<accession>A0ABT6BN17</accession>
<dbReference type="Proteomes" id="UP001321344">
    <property type="component" value="Unassembled WGS sequence"/>
</dbReference>
<dbReference type="EMBL" id="JARJOW010000009">
    <property type="protein sequence ID" value="MDF5691605.1"/>
    <property type="molecule type" value="Genomic_DNA"/>
</dbReference>
<keyword evidence="2" id="KW-1185">Reference proteome</keyword>
<reference evidence="1 2" key="1">
    <citation type="submission" date="2023-03" db="EMBL/GenBank/DDBJ databases">
        <title>Genome sequencing of Aquirufa.</title>
        <authorList>
            <person name="Pitt A."/>
            <person name="Hahn M.W."/>
        </authorList>
    </citation>
    <scope>NUCLEOTIDE SEQUENCE [LARGE SCALE GENOMIC DNA]</scope>
    <source>
        <strain evidence="1 2">WAEICH-18A</strain>
    </source>
</reference>
<proteinExistence type="predicted"/>
<gene>
    <name evidence="1" type="ORF">PQG43_12095</name>
</gene>
<comment type="caution">
    <text evidence="1">The sequence shown here is derived from an EMBL/GenBank/DDBJ whole genome shotgun (WGS) entry which is preliminary data.</text>
</comment>
<name>A0ABT6BN17_9BACT</name>